<feature type="transmembrane region" description="Helical" evidence="5">
    <location>
        <begin position="302"/>
        <end position="322"/>
    </location>
</feature>
<dbReference type="Pfam" id="PF04932">
    <property type="entry name" value="Wzy_C"/>
    <property type="match status" value="1"/>
</dbReference>
<proteinExistence type="predicted"/>
<dbReference type="PANTHER" id="PTHR37422">
    <property type="entry name" value="TEICHURONIC ACID BIOSYNTHESIS PROTEIN TUAE"/>
    <property type="match status" value="1"/>
</dbReference>
<comment type="subcellular location">
    <subcellularLocation>
        <location evidence="1">Membrane</location>
        <topology evidence="1">Multi-pass membrane protein</topology>
    </subcellularLocation>
</comment>
<dbReference type="PANTHER" id="PTHR37422:SF13">
    <property type="entry name" value="LIPOPOLYSACCHARIDE BIOSYNTHESIS PROTEIN PA4999-RELATED"/>
    <property type="match status" value="1"/>
</dbReference>
<evidence type="ECO:0000256" key="5">
    <source>
        <dbReference type="SAM" id="Phobius"/>
    </source>
</evidence>
<dbReference type="GO" id="GO:0016874">
    <property type="term" value="F:ligase activity"/>
    <property type="evidence" value="ECO:0007669"/>
    <property type="project" value="UniProtKB-KW"/>
</dbReference>
<keyword evidence="8" id="KW-1185">Reference proteome</keyword>
<name>A0A1X7ADW4_9GAMM</name>
<dbReference type="EMBL" id="FWPT01000001">
    <property type="protein sequence ID" value="SMA31784.1"/>
    <property type="molecule type" value="Genomic_DNA"/>
</dbReference>
<feature type="transmembrane region" description="Helical" evidence="5">
    <location>
        <begin position="59"/>
        <end position="78"/>
    </location>
</feature>
<keyword evidence="3 5" id="KW-1133">Transmembrane helix</keyword>
<feature type="transmembrane region" description="Helical" evidence="5">
    <location>
        <begin position="400"/>
        <end position="419"/>
    </location>
</feature>
<evidence type="ECO:0000256" key="4">
    <source>
        <dbReference type="ARBA" id="ARBA00023136"/>
    </source>
</evidence>
<protein>
    <submittedName>
        <fullName evidence="7">O-Antigen ligase</fullName>
    </submittedName>
</protein>
<organism evidence="7 8">
    <name type="scientific">Parendozoicomonas haliclonae</name>
    <dbReference type="NCBI Taxonomy" id="1960125"/>
    <lineage>
        <taxon>Bacteria</taxon>
        <taxon>Pseudomonadati</taxon>
        <taxon>Pseudomonadota</taxon>
        <taxon>Gammaproteobacteria</taxon>
        <taxon>Oceanospirillales</taxon>
        <taxon>Endozoicomonadaceae</taxon>
        <taxon>Parendozoicomonas</taxon>
    </lineage>
</organism>
<feature type="transmembrane region" description="Helical" evidence="5">
    <location>
        <begin position="138"/>
        <end position="160"/>
    </location>
</feature>
<evidence type="ECO:0000256" key="3">
    <source>
        <dbReference type="ARBA" id="ARBA00022989"/>
    </source>
</evidence>
<feature type="transmembrane region" description="Helical" evidence="5">
    <location>
        <begin position="214"/>
        <end position="237"/>
    </location>
</feature>
<feature type="transmembrane region" description="Helical" evidence="5">
    <location>
        <begin position="370"/>
        <end position="388"/>
    </location>
</feature>
<feature type="transmembrane region" description="Helical" evidence="5">
    <location>
        <begin position="84"/>
        <end position="102"/>
    </location>
</feature>
<sequence length="626" mass="71267">MFDMLNKEKKSLLSSFFLFSFLTAGQIYLGESPFFILIFFLVSVSIFLYFACRRSGGLLASYAVISVLLLYILLTVSMSPIAPGHAVVILISPILCAIYIGLKDIKLNWKLLSFSFLIAFLISAIVSWIQYLESFDRVAGTIIDPNNFAAIMYVSSLLLLSFHRTNLITVALQFLFLFAMFATFSRSGIAAWVLAVIGYGIAILRLAPERKNQLASYLLIALVAYAAVKIVPLLFGYESVSRHFQDMHNLNARWPMWVSTWELIKEAPWLGHGFGSFAVLYPSVRTEFASAGLVAHNDYLQLWLEGGILVFGLFVSWMLFHLRLLFRLLILKQGAGDKRKIELALLLIINLALFSQATFNFVFYNLYLNITAWLLFGRIYWLAMRSGLIRLLKRSKYNRALGALTSVVLLLFTGNLMLVESANAIYGSYENKPQYFQKLAQDQELLAWYLRVDPDNTQASEVYIKKLLAAIPGLEPKQREKAFELAWEQISRMQERYPSLPRFHVLAGDLLAEAKRHKIAEVSANLAVGHWLQALEVHPGYIPAHLRVSQYIESEKGKQAALDYLLGKQLIWLNITSWPKAEVYWLEAQRLAEAVDPEKAEKIDILIHQSREKIKALSPLRRYYKG</sequence>
<accession>A0A1X7ADW4</accession>
<keyword evidence="7" id="KW-0436">Ligase</keyword>
<keyword evidence="2 5" id="KW-0812">Transmembrane</keyword>
<evidence type="ECO:0000313" key="7">
    <source>
        <dbReference type="EMBL" id="SMA31784.1"/>
    </source>
</evidence>
<feature type="transmembrane region" description="Helical" evidence="5">
    <location>
        <begin position="189"/>
        <end position="207"/>
    </location>
</feature>
<dbReference type="InterPro" id="IPR051533">
    <property type="entry name" value="WaaL-like"/>
</dbReference>
<evidence type="ECO:0000256" key="2">
    <source>
        <dbReference type="ARBA" id="ARBA00022692"/>
    </source>
</evidence>
<reference evidence="7 8" key="1">
    <citation type="submission" date="2017-03" db="EMBL/GenBank/DDBJ databases">
        <authorList>
            <person name="Afonso C.L."/>
            <person name="Miller P.J."/>
            <person name="Scott M.A."/>
            <person name="Spackman E."/>
            <person name="Goraichik I."/>
            <person name="Dimitrov K.M."/>
            <person name="Suarez D.L."/>
            <person name="Swayne D.E."/>
        </authorList>
    </citation>
    <scope>NUCLEOTIDE SEQUENCE [LARGE SCALE GENOMIC DNA]</scope>
    <source>
        <strain evidence="7">SB41UT1</strain>
    </source>
</reference>
<feature type="domain" description="O-antigen ligase-related" evidence="6">
    <location>
        <begin position="174"/>
        <end position="315"/>
    </location>
</feature>
<feature type="transmembrane region" description="Helical" evidence="5">
    <location>
        <begin position="343"/>
        <end position="364"/>
    </location>
</feature>
<dbReference type="RefSeq" id="WP_087105782.1">
    <property type="nucleotide sequence ID" value="NZ_CBCSCN010000012.1"/>
</dbReference>
<feature type="transmembrane region" description="Helical" evidence="5">
    <location>
        <begin position="34"/>
        <end position="52"/>
    </location>
</feature>
<evidence type="ECO:0000313" key="8">
    <source>
        <dbReference type="Proteomes" id="UP000196573"/>
    </source>
</evidence>
<feature type="transmembrane region" description="Helical" evidence="5">
    <location>
        <begin position="167"/>
        <end position="183"/>
    </location>
</feature>
<dbReference type="AlphaFoldDB" id="A0A1X7ADW4"/>
<dbReference type="Proteomes" id="UP000196573">
    <property type="component" value="Unassembled WGS sequence"/>
</dbReference>
<keyword evidence="4 5" id="KW-0472">Membrane</keyword>
<dbReference type="InterPro" id="IPR007016">
    <property type="entry name" value="O-antigen_ligase-rel_domated"/>
</dbReference>
<feature type="transmembrane region" description="Helical" evidence="5">
    <location>
        <begin position="114"/>
        <end position="132"/>
    </location>
</feature>
<evidence type="ECO:0000256" key="1">
    <source>
        <dbReference type="ARBA" id="ARBA00004141"/>
    </source>
</evidence>
<dbReference type="OrthoDB" id="5596698at2"/>
<evidence type="ECO:0000259" key="6">
    <source>
        <dbReference type="Pfam" id="PF04932"/>
    </source>
</evidence>
<gene>
    <name evidence="7" type="ORF">EHSB41UT_00063</name>
</gene>
<dbReference type="GO" id="GO:0016020">
    <property type="term" value="C:membrane"/>
    <property type="evidence" value="ECO:0007669"/>
    <property type="project" value="UniProtKB-SubCell"/>
</dbReference>